<dbReference type="HOGENOM" id="CLU_004965_1_0_1"/>
<feature type="transmembrane region" description="Helical" evidence="10">
    <location>
        <begin position="457"/>
        <end position="477"/>
    </location>
</feature>
<evidence type="ECO:0000313" key="12">
    <source>
        <dbReference type="Proteomes" id="UP000002748"/>
    </source>
</evidence>
<evidence type="ECO:0000256" key="10">
    <source>
        <dbReference type="SAM" id="Phobius"/>
    </source>
</evidence>
<feature type="transmembrane region" description="Helical" evidence="10">
    <location>
        <begin position="674"/>
        <end position="696"/>
    </location>
</feature>
<evidence type="ECO:0000256" key="9">
    <source>
        <dbReference type="SAM" id="MobiDB-lite"/>
    </source>
</evidence>
<evidence type="ECO:0000256" key="4">
    <source>
        <dbReference type="ARBA" id="ARBA00022692"/>
    </source>
</evidence>
<dbReference type="InterPro" id="IPR004813">
    <property type="entry name" value="OPT"/>
</dbReference>
<feature type="transmembrane region" description="Helical" evidence="10">
    <location>
        <begin position="588"/>
        <end position="606"/>
    </location>
</feature>
<keyword evidence="3" id="KW-0813">Transport</keyword>
<dbReference type="KEGG" id="tasa:A1Q1_00756"/>
<evidence type="ECO:0000256" key="8">
    <source>
        <dbReference type="ARBA" id="ARBA00023136"/>
    </source>
</evidence>
<evidence type="ECO:0000256" key="2">
    <source>
        <dbReference type="ARBA" id="ARBA00008807"/>
    </source>
</evidence>
<accession>J5TU36</accession>
<keyword evidence="6" id="KW-0653">Protein transport</keyword>
<organism evidence="11 12">
    <name type="scientific">Trichosporon asahii var. asahii (strain ATCC 90039 / CBS 2479 / JCM 2466 / KCTC 7840 / NBRC 103889/ NCYC 2677 / UAMH 7654)</name>
    <name type="common">Yeast</name>
    <dbReference type="NCBI Taxonomy" id="1186058"/>
    <lineage>
        <taxon>Eukaryota</taxon>
        <taxon>Fungi</taxon>
        <taxon>Dikarya</taxon>
        <taxon>Basidiomycota</taxon>
        <taxon>Agaricomycotina</taxon>
        <taxon>Tremellomycetes</taxon>
        <taxon>Trichosporonales</taxon>
        <taxon>Trichosporonaceae</taxon>
        <taxon>Trichosporon</taxon>
    </lineage>
</organism>
<gene>
    <name evidence="11" type="ORF">A1Q1_00756</name>
</gene>
<feature type="transmembrane region" description="Helical" evidence="10">
    <location>
        <begin position="351"/>
        <end position="370"/>
    </location>
</feature>
<dbReference type="NCBIfam" id="TIGR00728">
    <property type="entry name" value="OPT_sfam"/>
    <property type="match status" value="1"/>
</dbReference>
<feature type="region of interest" description="Disordered" evidence="9">
    <location>
        <begin position="1"/>
        <end position="21"/>
    </location>
</feature>
<dbReference type="NCBIfam" id="TIGR00727">
    <property type="entry name" value="ISP4_OPT"/>
    <property type="match status" value="1"/>
</dbReference>
<protein>
    <recommendedName>
        <fullName evidence="13">OPT oligopeptide transporter</fullName>
    </recommendedName>
</protein>
<evidence type="ECO:0008006" key="13">
    <source>
        <dbReference type="Google" id="ProtNLM"/>
    </source>
</evidence>
<feature type="transmembrane region" description="Helical" evidence="10">
    <location>
        <begin position="560"/>
        <end position="581"/>
    </location>
</feature>
<evidence type="ECO:0000256" key="5">
    <source>
        <dbReference type="ARBA" id="ARBA00022856"/>
    </source>
</evidence>
<dbReference type="GeneID" id="25984270"/>
<dbReference type="PANTHER" id="PTHR22601">
    <property type="entry name" value="ISP4 LIKE PROTEIN"/>
    <property type="match status" value="1"/>
</dbReference>
<feature type="transmembrane region" description="Helical" evidence="10">
    <location>
        <begin position="377"/>
        <end position="403"/>
    </location>
</feature>
<feature type="transmembrane region" description="Helical" evidence="10">
    <location>
        <begin position="708"/>
        <end position="728"/>
    </location>
</feature>
<feature type="transmembrane region" description="Helical" evidence="10">
    <location>
        <begin position="758"/>
        <end position="775"/>
    </location>
</feature>
<evidence type="ECO:0000313" key="11">
    <source>
        <dbReference type="EMBL" id="EJT52851.1"/>
    </source>
</evidence>
<dbReference type="Proteomes" id="UP000002748">
    <property type="component" value="Unassembled WGS sequence"/>
</dbReference>
<dbReference type="GO" id="GO:0016020">
    <property type="term" value="C:membrane"/>
    <property type="evidence" value="ECO:0007669"/>
    <property type="project" value="UniProtKB-SubCell"/>
</dbReference>
<dbReference type="OrthoDB" id="9986677at2759"/>
<keyword evidence="5" id="KW-0571">Peptide transport</keyword>
<dbReference type="VEuPathDB" id="FungiDB:A1Q1_00756"/>
<keyword evidence="4 10" id="KW-0812">Transmembrane</keyword>
<feature type="transmembrane region" description="Helical" evidence="10">
    <location>
        <begin position="205"/>
        <end position="228"/>
    </location>
</feature>
<feature type="transmembrane region" description="Helical" evidence="10">
    <location>
        <begin position="309"/>
        <end position="331"/>
    </location>
</feature>
<dbReference type="RefSeq" id="XP_014183925.1">
    <property type="nucleotide sequence ID" value="XM_014328450.1"/>
</dbReference>
<comment type="caution">
    <text evidence="11">The sequence shown here is derived from an EMBL/GenBank/DDBJ whole genome shotgun (WGS) entry which is preliminary data.</text>
</comment>
<dbReference type="GO" id="GO:0015031">
    <property type="term" value="P:protein transport"/>
    <property type="evidence" value="ECO:0007669"/>
    <property type="project" value="UniProtKB-KW"/>
</dbReference>
<dbReference type="GO" id="GO:0035673">
    <property type="term" value="F:oligopeptide transmembrane transporter activity"/>
    <property type="evidence" value="ECO:0007669"/>
    <property type="project" value="InterPro"/>
</dbReference>
<sequence length="851" mass="96927">MSQPPILEKQPPTGKEKDETFAKVTAPYEDEKHHEATAHLAATADDIAAAEEKLNEMPLDRCMQVREMHQYDQNFSVDTLDRINELLDNPEVREHPELYQDLIYTMKLEALLVAENSPYAEVRAVVDNWDDVTMPSLTFRVWTIGIIFAGAGAFINQLFSVRMPSVYVTSNVAQLLAWPAGKLLEKTLPSGKLNPGPFNKKEHMLITIMATVAFNTPYTGYIVLTQALPMFFDQAYAKNWGYQILNTLGSNFVGYGLAGLCRRFIVYPSFCVWPSSLTALAINKAFHSDDSTAVPGPFRKMYSWSRMKLFLFAFVSMFIYWWFPGFIFMALGQFNWLSWIDKSNETLNSVSGIYGLGVNPIMTFDFNTLMFNGWTPLVIPFFSVFNQFLGMILFTIMAAAFYWTNTLHTGYLPINTNKVRDNTGKNFNVTRILDDRGIFDYDKYQQYSEAHLSAGSLVSYFWFFAAYTAAISYAILYHRHELAHSFKSFWRSIRRSFRRTKTEAEEEDELKENLAEDIHWRLMKAYREVPEWWYFIILCLALVLGMVGVGVYPTNTTPAVVIYGVIMALIFVVPLGLITAVTGLQVTLNVLAEFIGGAMVPGQALAMNYFKMYGYITTAQALYFSSDLKLAHYTKIAPRHTFIAQVVATLVSTFVCTSLFNFQMSFRDVCTPKAAFHFSCPGEHTFFTAAVFWGTIGPKRLFGNNGNYRYLLIGFPVGLLLPVLTFFAQKKFPRQRWLRQLHPVMITIGGLSGAPYNIGYIWPSVWLTWLSWIYIRKRYLEFWSRYNYVLAAAWSAAIAIAAIVIFFGINIPEVELNWWGNNADADSCDGVCTRLEIPAKGYFGPDPGNFK</sequence>
<dbReference type="AlphaFoldDB" id="J5TU36"/>
<feature type="transmembrane region" description="Helical" evidence="10">
    <location>
        <begin position="141"/>
        <end position="159"/>
    </location>
</feature>
<evidence type="ECO:0000256" key="6">
    <source>
        <dbReference type="ARBA" id="ARBA00022927"/>
    </source>
</evidence>
<comment type="similarity">
    <text evidence="2">Belongs to the oligopeptide OPT transporter family.</text>
</comment>
<dbReference type="EMBL" id="ALBS01000013">
    <property type="protein sequence ID" value="EJT52851.1"/>
    <property type="molecule type" value="Genomic_DNA"/>
</dbReference>
<dbReference type="InterPro" id="IPR004648">
    <property type="entry name" value="Oligpept_transpt"/>
</dbReference>
<keyword evidence="8 10" id="KW-0472">Membrane</keyword>
<reference evidence="11 12" key="1">
    <citation type="journal article" date="2012" name="Eukaryot. Cell">
        <title>Draft genome sequence of CBS 2479, the standard type strain of Trichosporon asahii.</title>
        <authorList>
            <person name="Yang R.Y."/>
            <person name="Li H.T."/>
            <person name="Zhu H."/>
            <person name="Zhou G.P."/>
            <person name="Wang M."/>
            <person name="Wang L."/>
        </authorList>
    </citation>
    <scope>NUCLEOTIDE SEQUENCE [LARGE SCALE GENOMIC DNA]</scope>
    <source>
        <strain evidence="12">ATCC 90039 / CBS 2479 / JCM 2466 / KCTC 7840 / NCYC 2677 / UAMH 7654</strain>
    </source>
</reference>
<feature type="transmembrane region" description="Helical" evidence="10">
    <location>
        <begin position="787"/>
        <end position="809"/>
    </location>
</feature>
<evidence type="ECO:0000256" key="3">
    <source>
        <dbReference type="ARBA" id="ARBA00022448"/>
    </source>
</evidence>
<evidence type="ECO:0000256" key="1">
    <source>
        <dbReference type="ARBA" id="ARBA00004141"/>
    </source>
</evidence>
<evidence type="ECO:0000256" key="7">
    <source>
        <dbReference type="ARBA" id="ARBA00022989"/>
    </source>
</evidence>
<keyword evidence="7 10" id="KW-1133">Transmembrane helix</keyword>
<feature type="transmembrane region" description="Helical" evidence="10">
    <location>
        <begin position="532"/>
        <end position="554"/>
    </location>
</feature>
<proteinExistence type="inferred from homology"/>
<name>J5TU36_TRIAS</name>
<comment type="subcellular location">
    <subcellularLocation>
        <location evidence="1">Membrane</location>
        <topology evidence="1">Multi-pass membrane protein</topology>
    </subcellularLocation>
</comment>
<feature type="transmembrane region" description="Helical" evidence="10">
    <location>
        <begin position="642"/>
        <end position="662"/>
    </location>
</feature>
<dbReference type="Pfam" id="PF03169">
    <property type="entry name" value="OPT"/>
    <property type="match status" value="1"/>
</dbReference>